<sequence>MTCFRLTLSYFLLVVFLVVEPTNALANQHHYHSSRREDLPPALTNTGSSSGDANDGGYSAAKPFYSPMALFGIYSSGKSNQHNDNDPQRHPSPSAFANADGSCSSGNADGDGHSSVTGSNYSPMALFGVYSSGESALFGGAHGSCDMTTAMSSTNHEESSQAAAPAAPESPVIFLPNHLLKDDNRDHSV</sequence>
<feature type="compositionally biased region" description="Polar residues" evidence="1">
    <location>
        <begin position="43"/>
        <end position="52"/>
    </location>
</feature>
<feature type="compositionally biased region" description="Low complexity" evidence="1">
    <location>
        <begin position="160"/>
        <end position="169"/>
    </location>
</feature>
<keyword evidence="2" id="KW-0732">Signal</keyword>
<dbReference type="Proteomes" id="UP001295423">
    <property type="component" value="Unassembled WGS sequence"/>
</dbReference>
<evidence type="ECO:0000313" key="3">
    <source>
        <dbReference type="EMBL" id="CAJ1960205.1"/>
    </source>
</evidence>
<gene>
    <name evidence="3" type="ORF">CYCCA115_LOCUS18620</name>
    <name evidence="4" type="ORF">CYCCA115_LOCUS21150</name>
</gene>
<protein>
    <recommendedName>
        <fullName evidence="6">Subtilisin</fullName>
    </recommendedName>
</protein>
<feature type="region of interest" description="Disordered" evidence="1">
    <location>
        <begin position="30"/>
        <end position="56"/>
    </location>
</feature>
<comment type="caution">
    <text evidence="4">The sequence shown here is derived from an EMBL/GenBank/DDBJ whole genome shotgun (WGS) entry which is preliminary data.</text>
</comment>
<evidence type="ECO:0008006" key="6">
    <source>
        <dbReference type="Google" id="ProtNLM"/>
    </source>
</evidence>
<organism evidence="4 5">
    <name type="scientific">Cylindrotheca closterium</name>
    <dbReference type="NCBI Taxonomy" id="2856"/>
    <lineage>
        <taxon>Eukaryota</taxon>
        <taxon>Sar</taxon>
        <taxon>Stramenopiles</taxon>
        <taxon>Ochrophyta</taxon>
        <taxon>Bacillariophyta</taxon>
        <taxon>Bacillariophyceae</taxon>
        <taxon>Bacillariophycidae</taxon>
        <taxon>Bacillariales</taxon>
        <taxon>Bacillariaceae</taxon>
        <taxon>Cylindrotheca</taxon>
    </lineage>
</organism>
<evidence type="ECO:0000313" key="5">
    <source>
        <dbReference type="Proteomes" id="UP001295423"/>
    </source>
</evidence>
<feature type="region of interest" description="Disordered" evidence="1">
    <location>
        <begin position="76"/>
        <end position="116"/>
    </location>
</feature>
<reference evidence="4" key="1">
    <citation type="submission" date="2023-08" db="EMBL/GenBank/DDBJ databases">
        <authorList>
            <person name="Audoor S."/>
            <person name="Bilcke G."/>
        </authorList>
    </citation>
    <scope>NUCLEOTIDE SEQUENCE</scope>
</reference>
<feature type="signal peptide" evidence="2">
    <location>
        <begin position="1"/>
        <end position="24"/>
    </location>
</feature>
<dbReference type="EMBL" id="CAKOGP040002052">
    <property type="protein sequence ID" value="CAJ1960205.1"/>
    <property type="molecule type" value="Genomic_DNA"/>
</dbReference>
<evidence type="ECO:0000313" key="4">
    <source>
        <dbReference type="EMBL" id="CAJ1965515.1"/>
    </source>
</evidence>
<dbReference type="AlphaFoldDB" id="A0AAD2JN18"/>
<feature type="region of interest" description="Disordered" evidence="1">
    <location>
        <begin position="150"/>
        <end position="169"/>
    </location>
</feature>
<accession>A0AAD2JN18</accession>
<keyword evidence="5" id="KW-1185">Reference proteome</keyword>
<evidence type="ECO:0000256" key="2">
    <source>
        <dbReference type="SAM" id="SignalP"/>
    </source>
</evidence>
<proteinExistence type="predicted"/>
<name>A0AAD2JN18_9STRA</name>
<dbReference type="EMBL" id="CAKOGP040002203">
    <property type="protein sequence ID" value="CAJ1965515.1"/>
    <property type="molecule type" value="Genomic_DNA"/>
</dbReference>
<feature type="chain" id="PRO_5042440832" description="Subtilisin" evidence="2">
    <location>
        <begin position="25"/>
        <end position="189"/>
    </location>
</feature>
<evidence type="ECO:0000256" key="1">
    <source>
        <dbReference type="SAM" id="MobiDB-lite"/>
    </source>
</evidence>